<dbReference type="GO" id="GO:0007052">
    <property type="term" value="P:mitotic spindle organization"/>
    <property type="evidence" value="ECO:0007669"/>
    <property type="project" value="TreeGrafter"/>
</dbReference>
<evidence type="ECO:0000256" key="1">
    <source>
        <dbReference type="ARBA" id="ARBA00004245"/>
    </source>
</evidence>
<dbReference type="InterPro" id="IPR001752">
    <property type="entry name" value="Kinesin_motor_dom"/>
</dbReference>
<evidence type="ECO:0000256" key="8">
    <source>
        <dbReference type="SAM" id="Coils"/>
    </source>
</evidence>
<feature type="binding site" evidence="7">
    <location>
        <begin position="83"/>
        <end position="90"/>
    </location>
    <ligand>
        <name>ATP</name>
        <dbReference type="ChEBI" id="CHEBI:30616"/>
    </ligand>
</feature>
<dbReference type="PhylomeDB" id="B4JLQ4"/>
<dbReference type="InterPro" id="IPR033467">
    <property type="entry name" value="Tesmin/TSO1-like_CXC"/>
</dbReference>
<dbReference type="eggNOG" id="KOG0244">
    <property type="taxonomic scope" value="Eukaryota"/>
</dbReference>
<dbReference type="SMR" id="B4JLQ4"/>
<comment type="subcellular location">
    <subcellularLocation>
        <location evidence="1">Cytoplasm</location>
        <location evidence="1">Cytoskeleton</location>
    </subcellularLocation>
</comment>
<evidence type="ECO:0000256" key="2">
    <source>
        <dbReference type="ARBA" id="ARBA00022490"/>
    </source>
</evidence>
<gene>
    <name evidence="11" type="primary">Dgri\GH24497</name>
    <name evidence="11" type="ORF">Dgri_GH24497</name>
</gene>
<dbReference type="InterPro" id="IPR019821">
    <property type="entry name" value="Kinesin_motor_CS"/>
</dbReference>
<evidence type="ECO:0000256" key="6">
    <source>
        <dbReference type="ARBA" id="ARBA00023212"/>
    </source>
</evidence>
<evidence type="ECO:0000256" key="3">
    <source>
        <dbReference type="ARBA" id="ARBA00022741"/>
    </source>
</evidence>
<dbReference type="OrthoDB" id="3176171at2759"/>
<feature type="compositionally biased region" description="Low complexity" evidence="9">
    <location>
        <begin position="1036"/>
        <end position="1064"/>
    </location>
</feature>
<dbReference type="AlphaFoldDB" id="B4JLQ4"/>
<dbReference type="Proteomes" id="UP000001070">
    <property type="component" value="Unassembled WGS sequence"/>
</dbReference>
<evidence type="ECO:0000313" key="12">
    <source>
        <dbReference type="Proteomes" id="UP000001070"/>
    </source>
</evidence>
<evidence type="ECO:0000256" key="9">
    <source>
        <dbReference type="SAM" id="MobiDB-lite"/>
    </source>
</evidence>
<dbReference type="GO" id="GO:0008017">
    <property type="term" value="F:microtubule binding"/>
    <property type="evidence" value="ECO:0007669"/>
    <property type="project" value="InterPro"/>
</dbReference>
<dbReference type="PROSITE" id="PS50067">
    <property type="entry name" value="KINESIN_MOTOR_2"/>
    <property type="match status" value="1"/>
</dbReference>
<evidence type="ECO:0000256" key="5">
    <source>
        <dbReference type="ARBA" id="ARBA00023054"/>
    </source>
</evidence>
<dbReference type="HOGENOM" id="CLU_001485_4_1_1"/>
<feature type="region of interest" description="Disordered" evidence="9">
    <location>
        <begin position="980"/>
        <end position="1064"/>
    </location>
</feature>
<dbReference type="PRINTS" id="PR00380">
    <property type="entry name" value="KINESINHEAVY"/>
</dbReference>
<dbReference type="PANTHER" id="PTHR47969:SF15">
    <property type="entry name" value="CHROMOSOME-ASSOCIATED KINESIN KIF4A-RELATED"/>
    <property type="match status" value="1"/>
</dbReference>
<keyword evidence="3 7" id="KW-0547">Nucleotide-binding</keyword>
<dbReference type="Pfam" id="PF00225">
    <property type="entry name" value="Kinesin"/>
    <property type="match status" value="1"/>
</dbReference>
<dbReference type="SUPFAM" id="SSF82199">
    <property type="entry name" value="SET domain"/>
    <property type="match status" value="1"/>
</dbReference>
<feature type="compositionally biased region" description="Polar residues" evidence="9">
    <location>
        <begin position="1008"/>
        <end position="1035"/>
    </location>
</feature>
<dbReference type="GO" id="GO:0051231">
    <property type="term" value="P:spindle elongation"/>
    <property type="evidence" value="ECO:0007669"/>
    <property type="project" value="TreeGrafter"/>
</dbReference>
<feature type="region of interest" description="Disordered" evidence="9">
    <location>
        <begin position="668"/>
        <end position="690"/>
    </location>
</feature>
<dbReference type="PROSITE" id="PS00411">
    <property type="entry name" value="KINESIN_MOTOR_1"/>
    <property type="match status" value="1"/>
</dbReference>
<name>B4JLQ4_DROGR</name>
<dbReference type="InterPro" id="IPR027417">
    <property type="entry name" value="P-loop_NTPase"/>
</dbReference>
<dbReference type="PANTHER" id="PTHR47969">
    <property type="entry name" value="CHROMOSOME-ASSOCIATED KINESIN KIF4A-RELATED"/>
    <property type="match status" value="1"/>
</dbReference>
<dbReference type="SUPFAM" id="SSF52540">
    <property type="entry name" value="P-loop containing nucleoside triphosphate hydrolases"/>
    <property type="match status" value="1"/>
</dbReference>
<keyword evidence="6" id="KW-0206">Cytoskeleton</keyword>
<dbReference type="GO" id="GO:0003777">
    <property type="term" value="F:microtubule motor activity"/>
    <property type="evidence" value="ECO:0007669"/>
    <property type="project" value="InterPro"/>
</dbReference>
<protein>
    <submittedName>
        <fullName evidence="11">GH24497</fullName>
    </submittedName>
</protein>
<keyword evidence="4 7" id="KW-0067">ATP-binding</keyword>
<dbReference type="STRING" id="7222.B4JLQ4"/>
<dbReference type="KEGG" id="dgr:6565595"/>
<dbReference type="Gene3D" id="3.40.850.10">
    <property type="entry name" value="Kinesin motor domain"/>
    <property type="match status" value="1"/>
</dbReference>
<dbReference type="EMBL" id="CH916371">
    <property type="protein sequence ID" value="EDV91665.1"/>
    <property type="molecule type" value="Genomic_DNA"/>
</dbReference>
<feature type="coiled-coil region" evidence="8">
    <location>
        <begin position="880"/>
        <end position="907"/>
    </location>
</feature>
<dbReference type="InterPro" id="IPR046341">
    <property type="entry name" value="SET_dom_sf"/>
</dbReference>
<dbReference type="Pfam" id="PF25764">
    <property type="entry name" value="KIF21A_4th"/>
    <property type="match status" value="1"/>
</dbReference>
<dbReference type="CDD" id="cd01372">
    <property type="entry name" value="KISc_KIF4"/>
    <property type="match status" value="1"/>
</dbReference>
<dbReference type="InParanoid" id="B4JLQ4"/>
<keyword evidence="7" id="KW-0505">Motor protein</keyword>
<evidence type="ECO:0000256" key="7">
    <source>
        <dbReference type="PROSITE-ProRule" id="PRU00283"/>
    </source>
</evidence>
<dbReference type="GO" id="GO:0005875">
    <property type="term" value="C:microtubule associated complex"/>
    <property type="evidence" value="ECO:0007669"/>
    <property type="project" value="TreeGrafter"/>
</dbReference>
<dbReference type="SMART" id="SM00129">
    <property type="entry name" value="KISc"/>
    <property type="match status" value="1"/>
</dbReference>
<evidence type="ECO:0000259" key="10">
    <source>
        <dbReference type="PROSITE" id="PS50067"/>
    </source>
</evidence>
<accession>B4JLQ4</accession>
<dbReference type="SMART" id="SM01114">
    <property type="entry name" value="CXC"/>
    <property type="match status" value="1"/>
</dbReference>
<feature type="region of interest" description="Disordered" evidence="9">
    <location>
        <begin position="448"/>
        <end position="469"/>
    </location>
</feature>
<keyword evidence="5 8" id="KW-0175">Coiled coil</keyword>
<dbReference type="GO" id="GO:0005524">
    <property type="term" value="F:ATP binding"/>
    <property type="evidence" value="ECO:0007669"/>
    <property type="project" value="UniProtKB-UniRule"/>
</dbReference>
<feature type="region of interest" description="Disordered" evidence="9">
    <location>
        <begin position="725"/>
        <end position="747"/>
    </location>
</feature>
<proteinExistence type="inferred from homology"/>
<feature type="coiled-coil region" evidence="8">
    <location>
        <begin position="561"/>
        <end position="660"/>
    </location>
</feature>
<keyword evidence="2" id="KW-0963">Cytoplasm</keyword>
<feature type="coiled-coil region" evidence="8">
    <location>
        <begin position="387"/>
        <end position="421"/>
    </location>
</feature>
<evidence type="ECO:0000256" key="4">
    <source>
        <dbReference type="ARBA" id="ARBA00022840"/>
    </source>
</evidence>
<feature type="compositionally biased region" description="Acidic residues" evidence="9">
    <location>
        <begin position="983"/>
        <end position="994"/>
    </location>
</feature>
<dbReference type="FunCoup" id="B4JLQ4">
    <property type="interactions" value="178"/>
</dbReference>
<sequence length="1135" mass="127652">MTDSVAVALRLRPLVKSEEDRGCRMAVQRPDAGVPQVIVNNKAFTYNYVFDCGDSQEDVYETCVASRLKKLLDGFNLTILAYGQTGSGKTYTMGTAFNGSMGEHAGIIPRAVNEIFEKTVAMAEQCDFRITCSFVELYQEQFYDLFSPNRREDSIVDIREDKNGIFMRGLTEVEVTGAKQVASELMRGSSGRAVASTAMNESSSRSHAIFTLSVVAKQKTGQKSVIKSKFHLVDLAGSERCAKTMTSGDRFKEGVNINKGLLALGNVINVLGSGESAAYVPYRQSKLTRWLQESLGGNSITLMIACVSPADYNVAETISTLQYADRALQIKNKPVVNVDPHVAEVMMLKETVQKLRIELLARGADSGSVGAGVENGSGLSRNSALENQRISEQLQEAKQHNRQLQKELQEALLNLADKEMQAHITEVNHDKVKASVLELMTKLGEAQQLSMEGQEQGEEEEEEEQSVLKQHLRDVVQLVSGVDEELKQTEIALQTHRKECLTAGASSSSSVESNLGSSEEINEHTTKQLDLNVKLRQINSQLDLKQELHDRVALNFRRLDEEGNDEKLKEYQVKVEQLESERRELMEQLRITKQKEISAKLAEERRKRLQLLEHELTDMRRKIVQQGNMLKMREKESEKIKNLSTEIRAMKESKVKLIRAMREESERFRQSKMLSEKQMTQLKSKDRKMQSELVRQKNLYDNQRLVLKRKCEDAMAVNKRLKDALERQRSAQAQRQRHAKNQTADAGKLDALMDREVEVILSLVDAEHSLEQLMEDRAAINAQCMQIKERQEPDQEEAAYQASQLASLEEELEMRNAQIADLQQKVCFNDLDSRLSAVCENVHSLGEARVISSKVLKMLVQQRREQAQCTMERMMLLHHHKEASLRIEKLTEQFRIAECRYEQQMLNEKRSYEEKMAMLLRGGDLAQQQIVEELLSSKEALQQQLDLLTSKANLSKKHKKGAGEDKYAVEAVGNESLLNISDESIEDNNMDSDPDWVPAKKRSKKSNSLRQPCIDSDTSNPNPIASTNSNIKHTANSSRSNTSTNNKSNSSQLKHCSCTTSCSSKRCGCYSAGNSCNDYCKCRDSCQNPVNKENAMPNTSVPDEKNGGVLLSSPKLVASSSPCSPSERTCLKLPR</sequence>
<keyword evidence="12" id="KW-1185">Reference proteome</keyword>
<dbReference type="InterPro" id="IPR027640">
    <property type="entry name" value="Kinesin-like_fam"/>
</dbReference>
<organism evidence="12">
    <name type="scientific">Drosophila grimshawi</name>
    <name type="common">Hawaiian fruit fly</name>
    <name type="synonym">Idiomyia grimshawi</name>
    <dbReference type="NCBI Taxonomy" id="7222"/>
    <lineage>
        <taxon>Eukaryota</taxon>
        <taxon>Metazoa</taxon>
        <taxon>Ecdysozoa</taxon>
        <taxon>Arthropoda</taxon>
        <taxon>Hexapoda</taxon>
        <taxon>Insecta</taxon>
        <taxon>Pterygota</taxon>
        <taxon>Neoptera</taxon>
        <taxon>Endopterygota</taxon>
        <taxon>Diptera</taxon>
        <taxon>Brachycera</taxon>
        <taxon>Muscomorpha</taxon>
        <taxon>Ephydroidea</taxon>
        <taxon>Drosophilidae</taxon>
        <taxon>Drosophila</taxon>
        <taxon>Hawaiian Drosophila</taxon>
    </lineage>
</organism>
<dbReference type="GO" id="GO:0007018">
    <property type="term" value="P:microtubule-based movement"/>
    <property type="evidence" value="ECO:0007669"/>
    <property type="project" value="InterPro"/>
</dbReference>
<reference evidence="11 12" key="1">
    <citation type="journal article" date="2007" name="Nature">
        <title>Evolution of genes and genomes on the Drosophila phylogeny.</title>
        <authorList>
            <consortium name="Drosophila 12 Genomes Consortium"/>
            <person name="Clark A.G."/>
            <person name="Eisen M.B."/>
            <person name="Smith D.R."/>
            <person name="Bergman C.M."/>
            <person name="Oliver B."/>
            <person name="Markow T.A."/>
            <person name="Kaufman T.C."/>
            <person name="Kellis M."/>
            <person name="Gelbart W."/>
            <person name="Iyer V.N."/>
            <person name="Pollard D.A."/>
            <person name="Sackton T.B."/>
            <person name="Larracuente A.M."/>
            <person name="Singh N.D."/>
            <person name="Abad J.P."/>
            <person name="Abt D.N."/>
            <person name="Adryan B."/>
            <person name="Aguade M."/>
            <person name="Akashi H."/>
            <person name="Anderson W.W."/>
            <person name="Aquadro C.F."/>
            <person name="Ardell D.H."/>
            <person name="Arguello R."/>
            <person name="Artieri C.G."/>
            <person name="Barbash D.A."/>
            <person name="Barker D."/>
            <person name="Barsanti P."/>
            <person name="Batterham P."/>
            <person name="Batzoglou S."/>
            <person name="Begun D."/>
            <person name="Bhutkar A."/>
            <person name="Blanco E."/>
            <person name="Bosak S.A."/>
            <person name="Bradley R.K."/>
            <person name="Brand A.D."/>
            <person name="Brent M.R."/>
            <person name="Brooks A.N."/>
            <person name="Brown R.H."/>
            <person name="Butlin R.K."/>
            <person name="Caggese C."/>
            <person name="Calvi B.R."/>
            <person name="Bernardo de Carvalho A."/>
            <person name="Caspi A."/>
            <person name="Castrezana S."/>
            <person name="Celniker S.E."/>
            <person name="Chang J.L."/>
            <person name="Chapple C."/>
            <person name="Chatterji S."/>
            <person name="Chinwalla A."/>
            <person name="Civetta A."/>
            <person name="Clifton S.W."/>
            <person name="Comeron J.M."/>
            <person name="Costello J.C."/>
            <person name="Coyne J.A."/>
            <person name="Daub J."/>
            <person name="David R.G."/>
            <person name="Delcher A.L."/>
            <person name="Delehaunty K."/>
            <person name="Do C.B."/>
            <person name="Ebling H."/>
            <person name="Edwards K."/>
            <person name="Eickbush T."/>
            <person name="Evans J.D."/>
            <person name="Filipski A."/>
            <person name="Findeiss S."/>
            <person name="Freyhult E."/>
            <person name="Fulton L."/>
            <person name="Fulton R."/>
            <person name="Garcia A.C."/>
            <person name="Gardiner A."/>
            <person name="Garfield D.A."/>
            <person name="Garvin B.E."/>
            <person name="Gibson G."/>
            <person name="Gilbert D."/>
            <person name="Gnerre S."/>
            <person name="Godfrey J."/>
            <person name="Good R."/>
            <person name="Gotea V."/>
            <person name="Gravely B."/>
            <person name="Greenberg A.J."/>
            <person name="Griffiths-Jones S."/>
            <person name="Gross S."/>
            <person name="Guigo R."/>
            <person name="Gustafson E.A."/>
            <person name="Haerty W."/>
            <person name="Hahn M.W."/>
            <person name="Halligan D.L."/>
            <person name="Halpern A.L."/>
            <person name="Halter G.M."/>
            <person name="Han M.V."/>
            <person name="Heger A."/>
            <person name="Hillier L."/>
            <person name="Hinrichs A.S."/>
            <person name="Holmes I."/>
            <person name="Hoskins R.A."/>
            <person name="Hubisz M.J."/>
            <person name="Hultmark D."/>
            <person name="Huntley M.A."/>
            <person name="Jaffe D.B."/>
            <person name="Jagadeeshan S."/>
            <person name="Jeck W.R."/>
            <person name="Johnson J."/>
            <person name="Jones C.D."/>
            <person name="Jordan W.C."/>
            <person name="Karpen G.H."/>
            <person name="Kataoka E."/>
            <person name="Keightley P.D."/>
            <person name="Kheradpour P."/>
            <person name="Kirkness E.F."/>
            <person name="Koerich L.B."/>
            <person name="Kristiansen K."/>
            <person name="Kudrna D."/>
            <person name="Kulathinal R.J."/>
            <person name="Kumar S."/>
            <person name="Kwok R."/>
            <person name="Lander E."/>
            <person name="Langley C.H."/>
            <person name="Lapoint R."/>
            <person name="Lazzaro B.P."/>
            <person name="Lee S.J."/>
            <person name="Levesque L."/>
            <person name="Li R."/>
            <person name="Lin C.F."/>
            <person name="Lin M.F."/>
            <person name="Lindblad-Toh K."/>
            <person name="Llopart A."/>
            <person name="Long M."/>
            <person name="Low L."/>
            <person name="Lozovsky E."/>
            <person name="Lu J."/>
            <person name="Luo M."/>
            <person name="Machado C.A."/>
            <person name="Makalowski W."/>
            <person name="Marzo M."/>
            <person name="Matsuda M."/>
            <person name="Matzkin L."/>
            <person name="McAllister B."/>
            <person name="McBride C.S."/>
            <person name="McKernan B."/>
            <person name="McKernan K."/>
            <person name="Mendez-Lago M."/>
            <person name="Minx P."/>
            <person name="Mollenhauer M.U."/>
            <person name="Montooth K."/>
            <person name="Mount S.M."/>
            <person name="Mu X."/>
            <person name="Myers E."/>
            <person name="Negre B."/>
            <person name="Newfeld S."/>
            <person name="Nielsen R."/>
            <person name="Noor M.A."/>
            <person name="O'Grady P."/>
            <person name="Pachter L."/>
            <person name="Papaceit M."/>
            <person name="Parisi M.J."/>
            <person name="Parisi M."/>
            <person name="Parts L."/>
            <person name="Pedersen J.S."/>
            <person name="Pesole G."/>
            <person name="Phillippy A.M."/>
            <person name="Ponting C.P."/>
            <person name="Pop M."/>
            <person name="Porcelli D."/>
            <person name="Powell J.R."/>
            <person name="Prohaska S."/>
            <person name="Pruitt K."/>
            <person name="Puig M."/>
            <person name="Quesneville H."/>
            <person name="Ram K.R."/>
            <person name="Rand D."/>
            <person name="Rasmussen M.D."/>
            <person name="Reed L.K."/>
            <person name="Reenan R."/>
            <person name="Reily A."/>
            <person name="Remington K.A."/>
            <person name="Rieger T.T."/>
            <person name="Ritchie M.G."/>
            <person name="Robin C."/>
            <person name="Rogers Y.H."/>
            <person name="Rohde C."/>
            <person name="Rozas J."/>
            <person name="Rubenfield M.J."/>
            <person name="Ruiz A."/>
            <person name="Russo S."/>
            <person name="Salzberg S.L."/>
            <person name="Sanchez-Gracia A."/>
            <person name="Saranga D.J."/>
            <person name="Sato H."/>
            <person name="Schaeffer S.W."/>
            <person name="Schatz M.C."/>
            <person name="Schlenke T."/>
            <person name="Schwartz R."/>
            <person name="Segarra C."/>
            <person name="Singh R.S."/>
            <person name="Sirot L."/>
            <person name="Sirota M."/>
            <person name="Sisneros N.B."/>
            <person name="Smith C.D."/>
            <person name="Smith T.F."/>
            <person name="Spieth J."/>
            <person name="Stage D.E."/>
            <person name="Stark A."/>
            <person name="Stephan W."/>
            <person name="Strausberg R.L."/>
            <person name="Strempel S."/>
            <person name="Sturgill D."/>
            <person name="Sutton G."/>
            <person name="Sutton G.G."/>
            <person name="Tao W."/>
            <person name="Teichmann S."/>
            <person name="Tobari Y.N."/>
            <person name="Tomimura Y."/>
            <person name="Tsolas J.M."/>
            <person name="Valente V.L."/>
            <person name="Venter E."/>
            <person name="Venter J.C."/>
            <person name="Vicario S."/>
            <person name="Vieira F.G."/>
            <person name="Vilella A.J."/>
            <person name="Villasante A."/>
            <person name="Walenz B."/>
            <person name="Wang J."/>
            <person name="Wasserman M."/>
            <person name="Watts T."/>
            <person name="Wilson D."/>
            <person name="Wilson R.K."/>
            <person name="Wing R.A."/>
            <person name="Wolfner M.F."/>
            <person name="Wong A."/>
            <person name="Wong G.K."/>
            <person name="Wu C.I."/>
            <person name="Wu G."/>
            <person name="Yamamoto D."/>
            <person name="Yang H.P."/>
            <person name="Yang S.P."/>
            <person name="Yorke J.A."/>
            <person name="Yoshida K."/>
            <person name="Zdobnov E."/>
            <person name="Zhang P."/>
            <person name="Zhang Y."/>
            <person name="Zimin A.V."/>
            <person name="Baldwin J."/>
            <person name="Abdouelleil A."/>
            <person name="Abdulkadir J."/>
            <person name="Abebe A."/>
            <person name="Abera B."/>
            <person name="Abreu J."/>
            <person name="Acer S.C."/>
            <person name="Aftuck L."/>
            <person name="Alexander A."/>
            <person name="An P."/>
            <person name="Anderson E."/>
            <person name="Anderson S."/>
            <person name="Arachi H."/>
            <person name="Azer M."/>
            <person name="Bachantsang P."/>
            <person name="Barry A."/>
            <person name="Bayul T."/>
            <person name="Berlin A."/>
            <person name="Bessette D."/>
            <person name="Bloom T."/>
            <person name="Blye J."/>
            <person name="Boguslavskiy L."/>
            <person name="Bonnet C."/>
            <person name="Boukhgalter B."/>
            <person name="Bourzgui I."/>
            <person name="Brown A."/>
            <person name="Cahill P."/>
            <person name="Channer S."/>
            <person name="Cheshatsang Y."/>
            <person name="Chuda L."/>
            <person name="Citroen M."/>
            <person name="Collymore A."/>
            <person name="Cooke P."/>
            <person name="Costello M."/>
            <person name="D'Aco K."/>
            <person name="Daza R."/>
            <person name="De Haan G."/>
            <person name="DeGray S."/>
            <person name="DeMaso C."/>
            <person name="Dhargay N."/>
            <person name="Dooley K."/>
            <person name="Dooley E."/>
            <person name="Doricent M."/>
            <person name="Dorje P."/>
            <person name="Dorjee K."/>
            <person name="Dupes A."/>
            <person name="Elong R."/>
            <person name="Falk J."/>
            <person name="Farina A."/>
            <person name="Faro S."/>
            <person name="Ferguson D."/>
            <person name="Fisher S."/>
            <person name="Foley C.D."/>
            <person name="Franke A."/>
            <person name="Friedrich D."/>
            <person name="Gadbois L."/>
            <person name="Gearin G."/>
            <person name="Gearin C.R."/>
            <person name="Giannoukos G."/>
            <person name="Goode T."/>
            <person name="Graham J."/>
            <person name="Grandbois E."/>
            <person name="Grewal S."/>
            <person name="Gyaltsen K."/>
            <person name="Hafez N."/>
            <person name="Hagos B."/>
            <person name="Hall J."/>
            <person name="Henson C."/>
            <person name="Hollinger A."/>
            <person name="Honan T."/>
            <person name="Huard M.D."/>
            <person name="Hughes L."/>
            <person name="Hurhula B."/>
            <person name="Husby M.E."/>
            <person name="Kamat A."/>
            <person name="Kanga B."/>
            <person name="Kashin S."/>
            <person name="Khazanovich D."/>
            <person name="Kisner P."/>
            <person name="Lance K."/>
            <person name="Lara M."/>
            <person name="Lee W."/>
            <person name="Lennon N."/>
            <person name="Letendre F."/>
            <person name="LeVine R."/>
            <person name="Lipovsky A."/>
            <person name="Liu X."/>
            <person name="Liu J."/>
            <person name="Liu S."/>
            <person name="Lokyitsang T."/>
            <person name="Lokyitsang Y."/>
            <person name="Lubonja R."/>
            <person name="Lui A."/>
            <person name="MacDonald P."/>
            <person name="Magnisalis V."/>
            <person name="Maru K."/>
            <person name="Matthews C."/>
            <person name="McCusker W."/>
            <person name="McDonough S."/>
            <person name="Mehta T."/>
            <person name="Meldrim J."/>
            <person name="Meneus L."/>
            <person name="Mihai O."/>
            <person name="Mihalev A."/>
            <person name="Mihova T."/>
            <person name="Mittelman R."/>
            <person name="Mlenga V."/>
            <person name="Montmayeur A."/>
            <person name="Mulrain L."/>
            <person name="Navidi A."/>
            <person name="Naylor J."/>
            <person name="Negash T."/>
            <person name="Nguyen T."/>
            <person name="Nguyen N."/>
            <person name="Nicol R."/>
            <person name="Norbu C."/>
            <person name="Norbu N."/>
            <person name="Novod N."/>
            <person name="O'Neill B."/>
            <person name="Osman S."/>
            <person name="Markiewicz E."/>
            <person name="Oyono O.L."/>
            <person name="Patti C."/>
            <person name="Phunkhang P."/>
            <person name="Pierre F."/>
            <person name="Priest M."/>
            <person name="Raghuraman S."/>
            <person name="Rege F."/>
            <person name="Reyes R."/>
            <person name="Rise C."/>
            <person name="Rogov P."/>
            <person name="Ross K."/>
            <person name="Ryan E."/>
            <person name="Settipalli S."/>
            <person name="Shea T."/>
            <person name="Sherpa N."/>
            <person name="Shi L."/>
            <person name="Shih D."/>
            <person name="Sparrow T."/>
            <person name="Spaulding J."/>
            <person name="Stalker J."/>
            <person name="Stange-Thomann N."/>
            <person name="Stavropoulos S."/>
            <person name="Stone C."/>
            <person name="Strader C."/>
            <person name="Tesfaye S."/>
            <person name="Thomson T."/>
            <person name="Thoulutsang Y."/>
            <person name="Thoulutsang D."/>
            <person name="Topham K."/>
            <person name="Topping I."/>
            <person name="Tsamla T."/>
            <person name="Vassiliev H."/>
            <person name="Vo A."/>
            <person name="Wangchuk T."/>
            <person name="Wangdi T."/>
            <person name="Weiand M."/>
            <person name="Wilkinson J."/>
            <person name="Wilson A."/>
            <person name="Yadav S."/>
            <person name="Young G."/>
            <person name="Yu Q."/>
            <person name="Zembek L."/>
            <person name="Zhong D."/>
            <person name="Zimmer A."/>
            <person name="Zwirko Z."/>
            <person name="Jaffe D.B."/>
            <person name="Alvarez P."/>
            <person name="Brockman W."/>
            <person name="Butler J."/>
            <person name="Chin C."/>
            <person name="Gnerre S."/>
            <person name="Grabherr M."/>
            <person name="Kleber M."/>
            <person name="Mauceli E."/>
            <person name="MacCallum I."/>
        </authorList>
    </citation>
    <scope>NUCLEOTIDE SEQUENCE [LARGE SCALE GENOMIC DNA]</scope>
    <source>
        <strain evidence="12">Tucson 15287-2541.00</strain>
    </source>
</reference>
<feature type="domain" description="Kinesin motor" evidence="10">
    <location>
        <begin position="4"/>
        <end position="330"/>
    </location>
</feature>
<comment type="similarity">
    <text evidence="7">Belongs to the TRAFAC class myosin-kinesin ATPase superfamily. Kinesin family.</text>
</comment>
<evidence type="ECO:0000313" key="11">
    <source>
        <dbReference type="EMBL" id="EDV91665.1"/>
    </source>
</evidence>
<dbReference type="InterPro" id="IPR036961">
    <property type="entry name" value="Kinesin_motor_dom_sf"/>
</dbReference>
<dbReference type="OMA" id="DAFTTHH"/>
<feature type="compositionally biased region" description="Acidic residues" evidence="9">
    <location>
        <begin position="455"/>
        <end position="465"/>
    </location>
</feature>